<protein>
    <submittedName>
        <fullName evidence="1">Uncharacterized protein</fullName>
    </submittedName>
</protein>
<proteinExistence type="predicted"/>
<accession>A0A510E1Z1</accession>
<organism evidence="1 2">
    <name type="scientific">Sulfuracidifex tepidarius</name>
    <dbReference type="NCBI Taxonomy" id="1294262"/>
    <lineage>
        <taxon>Archaea</taxon>
        <taxon>Thermoproteota</taxon>
        <taxon>Thermoprotei</taxon>
        <taxon>Sulfolobales</taxon>
        <taxon>Sulfolobaceae</taxon>
        <taxon>Sulfuracidifex</taxon>
    </lineage>
</organism>
<dbReference type="AlphaFoldDB" id="A0A510E1Z1"/>
<name>A0A510E1Z1_9CREN</name>
<sequence length="54" mass="6276">MSTEVYRTKVTPVMENMMFDVTLSLGSIDKDANKVANIISEILNYCFQLLRERF</sequence>
<evidence type="ECO:0000313" key="1">
    <source>
        <dbReference type="EMBL" id="BBG26150.1"/>
    </source>
</evidence>
<dbReference type="Proteomes" id="UP000325030">
    <property type="component" value="Chromosome"/>
</dbReference>
<reference evidence="2" key="1">
    <citation type="submission" date="2018-09" db="EMBL/GenBank/DDBJ databases">
        <title>Complete Genome Sequencing of Sulfolobus sp. JCM 16834.</title>
        <authorList>
            <person name="Kato S."/>
            <person name="Itoh T."/>
            <person name="Ohkuma M."/>
        </authorList>
    </citation>
    <scope>NUCLEOTIDE SEQUENCE [LARGE SCALE GENOMIC DNA]</scope>
    <source>
        <strain evidence="2">IC-007</strain>
    </source>
</reference>
<evidence type="ECO:0000313" key="2">
    <source>
        <dbReference type="Proteomes" id="UP000325030"/>
    </source>
</evidence>
<dbReference type="EMBL" id="AP018930">
    <property type="protein sequence ID" value="BBG26150.1"/>
    <property type="molecule type" value="Genomic_DNA"/>
</dbReference>
<gene>
    <name evidence="1" type="ORF">IC007_0655</name>
</gene>